<dbReference type="EMBL" id="AWVP01000015">
    <property type="protein sequence ID" value="ERK60247.1"/>
    <property type="molecule type" value="Genomic_DNA"/>
</dbReference>
<dbReference type="AlphaFoldDB" id="U2SBW7"/>
<comment type="caution">
    <text evidence="2">The sequence shown here is derived from an EMBL/GenBank/DDBJ whole genome shotgun (WGS) entry which is preliminary data.</text>
</comment>
<keyword evidence="3" id="KW-1185">Reference proteome</keyword>
<sequence>MGTMNFTDFTDFTTGLLVAIAIIVGIILLMAYIINVVFCAILFEVLGVKKGLAFIPIYNTYRLYKEYKGRVWKSNWGIVYIIVTVISFLLYVFLVITFLEFIPMLMTDVVNGVSAEDAILDIIPRLFLWLIVIMVLGVVSAVFNIILSIILYWPLMLTTARKVILVLYLIFGVSQIAGIMNITAENNPDLKSTVNLITIAITIVFIVVALYSAGDIRRQVQSGKKILHDKLDYSSLDSIQINEILESRKRCLVGDNNQVQYNNIQNMEYI</sequence>
<dbReference type="HOGENOM" id="CLU_1080766_0_0_9"/>
<reference evidence="2 3" key="1">
    <citation type="submission" date="2013-08" db="EMBL/GenBank/DDBJ databases">
        <authorList>
            <person name="Weinstock G."/>
            <person name="Sodergren E."/>
            <person name="Wylie T."/>
            <person name="Fulton L."/>
            <person name="Fulton R."/>
            <person name="Fronick C."/>
            <person name="O'Laughlin M."/>
            <person name="Godfrey J."/>
            <person name="Miner T."/>
            <person name="Herter B."/>
            <person name="Appelbaum E."/>
            <person name="Cordes M."/>
            <person name="Lek S."/>
            <person name="Wollam A."/>
            <person name="Pepin K.H."/>
            <person name="Palsikar V.B."/>
            <person name="Mitreva M."/>
            <person name="Wilson R.K."/>
        </authorList>
    </citation>
    <scope>NUCLEOTIDE SEQUENCE [LARGE SCALE GENOMIC DNA]</scope>
    <source>
        <strain evidence="2 3">ATCC 700627</strain>
    </source>
</reference>
<keyword evidence="1" id="KW-0472">Membrane</keyword>
<dbReference type="PATRIC" id="fig|1321820.3.peg.233"/>
<proteinExistence type="predicted"/>
<organism evidence="2 3">
    <name type="scientific">Gemella bergeri ATCC 700627</name>
    <dbReference type="NCBI Taxonomy" id="1321820"/>
    <lineage>
        <taxon>Bacteria</taxon>
        <taxon>Bacillati</taxon>
        <taxon>Bacillota</taxon>
        <taxon>Bacilli</taxon>
        <taxon>Bacillales</taxon>
        <taxon>Gemellaceae</taxon>
        <taxon>Gemella</taxon>
    </lineage>
</organism>
<keyword evidence="1" id="KW-0812">Transmembrane</keyword>
<feature type="transmembrane region" description="Helical" evidence="1">
    <location>
        <begin position="12"/>
        <end position="43"/>
    </location>
</feature>
<protein>
    <submittedName>
        <fullName evidence="2">Uncharacterized protein</fullName>
    </submittedName>
</protein>
<dbReference type="Proteomes" id="UP000016637">
    <property type="component" value="Unassembled WGS sequence"/>
</dbReference>
<gene>
    <name evidence="2" type="ORF">HMPREF1983_00237</name>
</gene>
<dbReference type="eggNOG" id="ENOG5030514">
    <property type="taxonomic scope" value="Bacteria"/>
</dbReference>
<evidence type="ECO:0000313" key="2">
    <source>
        <dbReference type="EMBL" id="ERK60247.1"/>
    </source>
</evidence>
<feature type="transmembrane region" description="Helical" evidence="1">
    <location>
        <begin position="78"/>
        <end position="106"/>
    </location>
</feature>
<feature type="transmembrane region" description="Helical" evidence="1">
    <location>
        <begin position="165"/>
        <end position="184"/>
    </location>
</feature>
<keyword evidence="1" id="KW-1133">Transmembrane helix</keyword>
<name>U2SBW7_9BACL</name>
<evidence type="ECO:0000256" key="1">
    <source>
        <dbReference type="SAM" id="Phobius"/>
    </source>
</evidence>
<evidence type="ECO:0000313" key="3">
    <source>
        <dbReference type="Proteomes" id="UP000016637"/>
    </source>
</evidence>
<feature type="transmembrane region" description="Helical" evidence="1">
    <location>
        <begin position="126"/>
        <end position="153"/>
    </location>
</feature>
<accession>U2SBW7</accession>
<feature type="transmembrane region" description="Helical" evidence="1">
    <location>
        <begin position="196"/>
        <end position="214"/>
    </location>
</feature>